<dbReference type="Gene3D" id="3.30.420.10">
    <property type="entry name" value="Ribonuclease H-like superfamily/Ribonuclease H"/>
    <property type="match status" value="1"/>
</dbReference>
<reference evidence="6 7" key="1">
    <citation type="submission" date="2017-09" db="EMBL/GenBank/DDBJ databases">
        <title>WGS assembly of Aquilegia coerulea Goldsmith.</title>
        <authorList>
            <person name="Hodges S."/>
            <person name="Kramer E."/>
            <person name="Nordborg M."/>
            <person name="Tomkins J."/>
            <person name="Borevitz J."/>
            <person name="Derieg N."/>
            <person name="Yan J."/>
            <person name="Mihaltcheva S."/>
            <person name="Hayes R.D."/>
            <person name="Rokhsar D."/>
        </authorList>
    </citation>
    <scope>NUCLEOTIDE SEQUENCE [LARGE SCALE GENOMIC DNA]</scope>
    <source>
        <strain evidence="7">cv. Goldsmith</strain>
    </source>
</reference>
<dbReference type="Pfam" id="PF08699">
    <property type="entry name" value="ArgoL1"/>
    <property type="match status" value="1"/>
</dbReference>
<sequence>MRPVPHSSPFMWFLVTVMALIPTQFILLYSAVAGKPYQWISNLIRQYFLVKWIVRASVFYVYSQCTFREHATYQYYVLYLTSWCSNVLVAYIKLVSDERQSKMIKQIGCQHVILFGKLFYGELFHNQHCASSDRMRALFPAVFAVLALYTPIIPSLIPRERVAISRCGIGRNGRQINLATNHFKVSVNAPDAVFFQYNVLIKSENNQEVEGRRFRRKVMDKLYRTPTFQLDGKCFAFDGGKALYTVGSLPLKKLKYSVELDEAAVKRSGSPDLIGMETFCIRSKTFKVKISFAARIPMKPIALALNGLEAENTGDALRVLDTILRQHAAKRGCLLVRQSFFHDDFSGSVSVGEGVTACRGFHSSFRTTQGGLSLNMDQSSTMILTPGPVLEFLLATQNVSNPCAIDWEKASKMLKNLRVKTRHNNMEFKIIGLSEQVCNDQRFLLKKRNGDSSKEETVQITVYDYFQSRKIPLTKSRFLPCLDVGKVNGPIYLPLELCSLLSLQRYTKALSSKQRVSLGEKSKLLPHTCMQIVKGAVRDCCYGDDPMFKPCGISIEGHSTVCIGRVLGPPKLIFGRREGYTPRGGRWNFNGKKLYNANEIKNWAIVNFSTHWDMKQLSQKLISCGASKGMSIRRPLSEIEEDLEWSNAGPVERVEKMFETLCEQVEAKGIVLPDFILCLLPEKKCCNIYGMVPHFHFCRVLFNVFLCVYVNSLFHPQGPWKKKNLHEMGIITQCLSPTEINDQYLTNVLLKINSKLGGKNSLLADEHIPNLPHLKDTPTMILGMDVSHGSPGQSDAPSIAAVVGSTHWPLFSTYRASVRTQLPNMEMIDSLFKLEQNEQDVGIIRELLLEFFESTRGRKPEQIIIFRDGVSESQFPQILNIELEQIVKAVEYLGCTRIPKITLIVAQKNHHTKLIPYGSTSNPPPGTVVDTQIVHPRNYDFYMCAHKAEIGTTRPTHYHVLLDEIGFSADELQNIVHSLCYVYQRGTTATSIVAPICYAHLAAAQMRQLIKFDASSDSSPSHGVTSAGSVPVALLPSLHNKVKSSMFFC</sequence>
<proteinExistence type="inferred from homology"/>
<dbReference type="Pfam" id="PF02170">
    <property type="entry name" value="PAZ"/>
    <property type="match status" value="1"/>
</dbReference>
<dbReference type="Pfam" id="PF16486">
    <property type="entry name" value="ArgoN"/>
    <property type="match status" value="1"/>
</dbReference>
<dbReference type="PROSITE" id="PS50822">
    <property type="entry name" value="PIWI"/>
    <property type="match status" value="1"/>
</dbReference>
<dbReference type="Pfam" id="PF16487">
    <property type="entry name" value="ArgoMid"/>
    <property type="match status" value="1"/>
</dbReference>
<evidence type="ECO:0000256" key="1">
    <source>
        <dbReference type="ARBA" id="ARBA00008201"/>
    </source>
</evidence>
<dbReference type="PANTHER" id="PTHR22891">
    <property type="entry name" value="EUKARYOTIC TRANSLATION INITIATION FACTOR 2C"/>
    <property type="match status" value="1"/>
</dbReference>
<keyword evidence="2" id="KW-0943">RNA-mediated gene silencing</keyword>
<keyword evidence="7" id="KW-1185">Reference proteome</keyword>
<dbReference type="Proteomes" id="UP000230069">
    <property type="component" value="Unassembled WGS sequence"/>
</dbReference>
<dbReference type="Pfam" id="PF02171">
    <property type="entry name" value="Piwi"/>
    <property type="match status" value="1"/>
</dbReference>
<accession>A0A2G5F735</accession>
<keyword evidence="3" id="KW-0472">Membrane</keyword>
<feature type="transmembrane region" description="Helical" evidence="3">
    <location>
        <begin position="44"/>
        <end position="63"/>
    </location>
</feature>
<evidence type="ECO:0000256" key="2">
    <source>
        <dbReference type="ARBA" id="ARBA00023158"/>
    </source>
</evidence>
<protein>
    <recommendedName>
        <fullName evidence="8">Piwi domain-containing protein</fullName>
    </recommendedName>
</protein>
<dbReference type="InterPro" id="IPR003165">
    <property type="entry name" value="Piwi"/>
</dbReference>
<dbReference type="InterPro" id="IPR003100">
    <property type="entry name" value="PAZ_dom"/>
</dbReference>
<dbReference type="InParanoid" id="A0A2G5F735"/>
<dbReference type="STRING" id="218851.A0A2G5F735"/>
<dbReference type="GO" id="GO:0031047">
    <property type="term" value="P:regulatory ncRNA-mediated gene silencing"/>
    <property type="evidence" value="ECO:0007669"/>
    <property type="project" value="UniProtKB-KW"/>
</dbReference>
<evidence type="ECO:0000259" key="5">
    <source>
        <dbReference type="PROSITE" id="PS50822"/>
    </source>
</evidence>
<dbReference type="CDD" id="cd02846">
    <property type="entry name" value="PAZ_argonaute_like"/>
    <property type="match status" value="1"/>
</dbReference>
<dbReference type="Gene3D" id="3.40.50.2300">
    <property type="match status" value="1"/>
</dbReference>
<name>A0A2G5F735_AQUCA</name>
<dbReference type="PROSITE" id="PS50821">
    <property type="entry name" value="PAZ"/>
    <property type="match status" value="1"/>
</dbReference>
<dbReference type="InterPro" id="IPR045246">
    <property type="entry name" value="Piwi_ago-like"/>
</dbReference>
<evidence type="ECO:0000259" key="4">
    <source>
        <dbReference type="PROSITE" id="PS50821"/>
    </source>
</evidence>
<dbReference type="SMART" id="SM01163">
    <property type="entry name" value="DUF1785"/>
    <property type="match status" value="1"/>
</dbReference>
<evidence type="ECO:0000256" key="3">
    <source>
        <dbReference type="SAM" id="Phobius"/>
    </source>
</evidence>
<dbReference type="InterPro" id="IPR036397">
    <property type="entry name" value="RNaseH_sf"/>
</dbReference>
<dbReference type="InterPro" id="IPR012337">
    <property type="entry name" value="RNaseH-like_sf"/>
</dbReference>
<organism evidence="6 7">
    <name type="scientific">Aquilegia coerulea</name>
    <name type="common">Rocky mountain columbine</name>
    <dbReference type="NCBI Taxonomy" id="218851"/>
    <lineage>
        <taxon>Eukaryota</taxon>
        <taxon>Viridiplantae</taxon>
        <taxon>Streptophyta</taxon>
        <taxon>Embryophyta</taxon>
        <taxon>Tracheophyta</taxon>
        <taxon>Spermatophyta</taxon>
        <taxon>Magnoliopsida</taxon>
        <taxon>Ranunculales</taxon>
        <taxon>Ranunculaceae</taxon>
        <taxon>Thalictroideae</taxon>
        <taxon>Aquilegia</taxon>
    </lineage>
</organism>
<dbReference type="FunFam" id="3.30.420.10:FF:000091">
    <property type="entry name" value="Protein argonaute 3"/>
    <property type="match status" value="1"/>
</dbReference>
<dbReference type="InterPro" id="IPR032474">
    <property type="entry name" value="Argonaute_N"/>
</dbReference>
<dbReference type="GO" id="GO:0003723">
    <property type="term" value="F:RNA binding"/>
    <property type="evidence" value="ECO:0007669"/>
    <property type="project" value="InterPro"/>
</dbReference>
<evidence type="ECO:0000313" key="6">
    <source>
        <dbReference type="EMBL" id="PIA63770.1"/>
    </source>
</evidence>
<dbReference type="CDD" id="cd04657">
    <property type="entry name" value="Piwi_ago-like"/>
    <property type="match status" value="1"/>
</dbReference>
<feature type="domain" description="PAZ" evidence="4">
    <location>
        <begin position="388"/>
        <end position="502"/>
    </location>
</feature>
<feature type="transmembrane region" description="Helical" evidence="3">
    <location>
        <begin position="12"/>
        <end position="32"/>
    </location>
</feature>
<dbReference type="SUPFAM" id="SSF53098">
    <property type="entry name" value="Ribonuclease H-like"/>
    <property type="match status" value="1"/>
</dbReference>
<dbReference type="SMART" id="SM00950">
    <property type="entry name" value="Piwi"/>
    <property type="match status" value="1"/>
</dbReference>
<feature type="transmembrane region" description="Helical" evidence="3">
    <location>
        <begin position="137"/>
        <end position="157"/>
    </location>
</feature>
<evidence type="ECO:0000313" key="7">
    <source>
        <dbReference type="Proteomes" id="UP000230069"/>
    </source>
</evidence>
<dbReference type="InterPro" id="IPR014811">
    <property type="entry name" value="ArgoL1"/>
</dbReference>
<gene>
    <name evidence="6" type="ORF">AQUCO_00201245v1</name>
</gene>
<keyword evidence="3" id="KW-1133">Transmembrane helix</keyword>
<dbReference type="EMBL" id="KZ305019">
    <property type="protein sequence ID" value="PIA63770.1"/>
    <property type="molecule type" value="Genomic_DNA"/>
</dbReference>
<dbReference type="SUPFAM" id="SSF101690">
    <property type="entry name" value="PAZ domain"/>
    <property type="match status" value="1"/>
</dbReference>
<feature type="domain" description="Piwi" evidence="5">
    <location>
        <begin position="721"/>
        <end position="1011"/>
    </location>
</feature>
<keyword evidence="3" id="KW-0812">Transmembrane</keyword>
<dbReference type="InterPro" id="IPR032473">
    <property type="entry name" value="Argonaute_Mid_dom"/>
</dbReference>
<dbReference type="Gene3D" id="2.170.260.10">
    <property type="entry name" value="paz domain"/>
    <property type="match status" value="1"/>
</dbReference>
<comment type="similarity">
    <text evidence="1">Belongs to the argonaute family. Ago subfamily.</text>
</comment>
<dbReference type="OrthoDB" id="10252740at2759"/>
<evidence type="ECO:0008006" key="8">
    <source>
        <dbReference type="Google" id="ProtNLM"/>
    </source>
</evidence>
<dbReference type="AlphaFoldDB" id="A0A2G5F735"/>
<dbReference type="InterPro" id="IPR036085">
    <property type="entry name" value="PAZ_dom_sf"/>
</dbReference>
<feature type="transmembrane region" description="Helical" evidence="3">
    <location>
        <begin position="75"/>
        <end position="95"/>
    </location>
</feature>